<dbReference type="Proteomes" id="UP000248827">
    <property type="component" value="Unassembled WGS sequence"/>
</dbReference>
<dbReference type="Pfam" id="PF03235">
    <property type="entry name" value="GmrSD_N"/>
    <property type="match status" value="1"/>
</dbReference>
<dbReference type="EMBL" id="QLLI01000014">
    <property type="protein sequence ID" value="RAI89537.1"/>
    <property type="molecule type" value="Genomic_DNA"/>
</dbReference>
<accession>A0ABX9BEP3</accession>
<evidence type="ECO:0000313" key="2">
    <source>
        <dbReference type="EMBL" id="RAI89537.1"/>
    </source>
</evidence>
<proteinExistence type="predicted"/>
<keyword evidence="3" id="KW-1185">Reference proteome</keyword>
<evidence type="ECO:0000259" key="1">
    <source>
        <dbReference type="Pfam" id="PF03235"/>
    </source>
</evidence>
<evidence type="ECO:0000313" key="3">
    <source>
        <dbReference type="Proteomes" id="UP000248827"/>
    </source>
</evidence>
<dbReference type="InterPro" id="IPR004919">
    <property type="entry name" value="GmrSD_N"/>
</dbReference>
<organism evidence="2 3">
    <name type="scientific">Paenibacillus pabuli</name>
    <dbReference type="NCBI Taxonomy" id="1472"/>
    <lineage>
        <taxon>Bacteria</taxon>
        <taxon>Bacillati</taxon>
        <taxon>Bacillota</taxon>
        <taxon>Bacilli</taxon>
        <taxon>Bacillales</taxon>
        <taxon>Paenibacillaceae</taxon>
        <taxon>Paenibacillus</taxon>
    </lineage>
</organism>
<name>A0ABX9BEP3_9BACL</name>
<feature type="domain" description="GmrSD restriction endonucleases N-terminal" evidence="1">
    <location>
        <begin position="12"/>
        <end position="81"/>
    </location>
</feature>
<comment type="caution">
    <text evidence="2">The sequence shown here is derived from an EMBL/GenBank/DDBJ whole genome shotgun (WGS) entry which is preliminary data.</text>
</comment>
<protein>
    <submittedName>
        <fullName evidence="2">Uncharacterized protein DUF262</fullName>
    </submittedName>
</protein>
<sequence>MKRSSIQRTTKSLLNMRDRIRFDLPFQRSRVGKNDRRSYLDDSVIRDRYIPNILVWNNGDRYIWVIDGKQRWESVYFFADGESTS</sequence>
<dbReference type="RefSeq" id="WP_111620856.1">
    <property type="nucleotide sequence ID" value="NZ_QLLI01000014.1"/>
</dbReference>
<reference evidence="2 3" key="1">
    <citation type="submission" date="2018-06" db="EMBL/GenBank/DDBJ databases">
        <title>Freshwater and sediment microbial communities from various areas in North America, analyzing microbe dynamics in response to fracking.</title>
        <authorList>
            <person name="Lamendella R."/>
        </authorList>
    </citation>
    <scope>NUCLEOTIDE SEQUENCE [LARGE SCALE GENOMIC DNA]</scope>
    <source>
        <strain evidence="2 3">NG-13</strain>
    </source>
</reference>
<gene>
    <name evidence="2" type="ORF">DET54_1145</name>
</gene>